<feature type="compositionally biased region" description="Low complexity" evidence="1">
    <location>
        <begin position="197"/>
        <end position="207"/>
    </location>
</feature>
<dbReference type="RefSeq" id="XP_013231930.1">
    <property type="nucleotide sequence ID" value="XM_013376476.1"/>
</dbReference>
<dbReference type="EMBL" id="HG675525">
    <property type="protein sequence ID" value="CDJ41180.1"/>
    <property type="molecule type" value="Genomic_DNA"/>
</dbReference>
<keyword evidence="2" id="KW-0732">Signal</keyword>
<sequence length="732" mass="81970">MPFCVLIFSFLLTYTFMIPLPVSPTSVDQLRHSRIGARSVVFHAACIPENNQPKGSNLIQSTKAHQVFSFLTLHKGSAALQCRKIGGRTPGASTQRCTDGFTSSWFITSHETPPRETVATAVAAAAAAAAASAGPPRPNVAESVAPEAAAAGGTVPFSAGLPDIVLPPTSSVAPLIDLELCSDSFLSLLGPNLQHQQQQHWQQQQEQGLSRAAPPGGAISFFDDREQMHPALSGASDDAYFIALHGPLLLSHTETAYTALSAAKRFLEYKRVQKRRMQQQQEEHQKQQQQQDVTEYLHELLQQERFDQAPYWFRERVGYMLKFCDPPSYGWLVAQALQCLYSVSAAEQQLGCTLDQYAVAREASYIRKAAAMDPAQRALQLTSGQPRSLKDSLKFKRGFPVFPWAVCTHRNETRRFIEDTLKTTEERLTQHFFAARRSSQGSWLTSARFRLPLDEIYAIDNAQQQRVQGQKEEHTADLKEQQAEDEEQMEEADRLLLFEGINSAAVKSIDAISGSWQRPVYILSPLERARYVRDLLFSFGVSAEALRRIHILGTDGFLMGFEDDIREAPPDVHTAQIEPAETESRTETAGAAAAIDESRKLMRMVRGAVQLFEYHKSLGLNGVPHFIDGNIRTLEHAVNCPSMHQWRLYFCDWGFSTFEDKLKAMIYDRVKFLPLMSSLTRLLITPSFLTCRFWALGSTTAPAEKLEEGRMARWLRHTGALKTDLVHPESRV</sequence>
<evidence type="ECO:0000313" key="3">
    <source>
        <dbReference type="EMBL" id="CDJ41180.1"/>
    </source>
</evidence>
<dbReference type="VEuPathDB" id="ToxoDB:ETH2_0529500"/>
<evidence type="ECO:0000256" key="2">
    <source>
        <dbReference type="SAM" id="SignalP"/>
    </source>
</evidence>
<dbReference type="AlphaFoldDB" id="U6L093"/>
<evidence type="ECO:0000313" key="4">
    <source>
        <dbReference type="Proteomes" id="UP000030747"/>
    </source>
</evidence>
<feature type="chain" id="PRO_5004673453" evidence="2">
    <location>
        <begin position="18"/>
        <end position="732"/>
    </location>
</feature>
<dbReference type="VEuPathDB" id="ToxoDB:ETH_00024060"/>
<reference evidence="3" key="1">
    <citation type="submission" date="2013-10" db="EMBL/GenBank/DDBJ databases">
        <title>Genomic analysis of the causative agents of coccidiosis in chickens.</title>
        <authorList>
            <person name="Reid A.J."/>
            <person name="Blake D."/>
            <person name="Billington K."/>
            <person name="Browne H."/>
            <person name="Dunn M."/>
            <person name="Hung S."/>
            <person name="Kawahara F."/>
            <person name="Miranda-Saavedra D."/>
            <person name="Mourier T."/>
            <person name="Nagra H."/>
            <person name="Otto T.D."/>
            <person name="Rawlings N."/>
            <person name="Sanchez A."/>
            <person name="Sanders M."/>
            <person name="Subramaniam C."/>
            <person name="Tay Y."/>
            <person name="Dear P."/>
            <person name="Doerig C."/>
            <person name="Gruber A."/>
            <person name="Parkinson J."/>
            <person name="Shirley M."/>
            <person name="Wan K.L."/>
            <person name="Berriman M."/>
            <person name="Tomley F."/>
            <person name="Pain A."/>
        </authorList>
    </citation>
    <scope>NUCLEOTIDE SEQUENCE [LARGE SCALE GENOMIC DNA]</scope>
    <source>
        <strain evidence="3">Houghton</strain>
    </source>
</reference>
<evidence type="ECO:0000256" key="1">
    <source>
        <dbReference type="SAM" id="MobiDB-lite"/>
    </source>
</evidence>
<dbReference type="Proteomes" id="UP000030747">
    <property type="component" value="Unassembled WGS sequence"/>
</dbReference>
<feature type="region of interest" description="Disordered" evidence="1">
    <location>
        <begin position="464"/>
        <end position="483"/>
    </location>
</feature>
<protein>
    <submittedName>
        <fullName evidence="3">Uncharacterized protein</fullName>
    </submittedName>
</protein>
<gene>
    <name evidence="3" type="ORF">ETH_00024060</name>
</gene>
<accession>U6L093</accession>
<feature type="signal peptide" evidence="2">
    <location>
        <begin position="1"/>
        <end position="17"/>
    </location>
</feature>
<organism evidence="3 4">
    <name type="scientific">Eimeria tenella</name>
    <name type="common">Coccidian parasite</name>
    <dbReference type="NCBI Taxonomy" id="5802"/>
    <lineage>
        <taxon>Eukaryota</taxon>
        <taxon>Sar</taxon>
        <taxon>Alveolata</taxon>
        <taxon>Apicomplexa</taxon>
        <taxon>Conoidasida</taxon>
        <taxon>Coccidia</taxon>
        <taxon>Eucoccidiorida</taxon>
        <taxon>Eimeriorina</taxon>
        <taxon>Eimeriidae</taxon>
        <taxon>Eimeria</taxon>
    </lineage>
</organism>
<feature type="region of interest" description="Disordered" evidence="1">
    <location>
        <begin position="197"/>
        <end position="221"/>
    </location>
</feature>
<dbReference type="GeneID" id="25253924"/>
<reference evidence="3" key="2">
    <citation type="submission" date="2013-10" db="EMBL/GenBank/DDBJ databases">
        <authorList>
            <person name="Aslett M."/>
        </authorList>
    </citation>
    <scope>NUCLEOTIDE SEQUENCE [LARGE SCALE GENOMIC DNA]</scope>
    <source>
        <strain evidence="3">Houghton</strain>
    </source>
</reference>
<feature type="compositionally biased region" description="Basic and acidic residues" evidence="1">
    <location>
        <begin position="469"/>
        <end position="482"/>
    </location>
</feature>
<name>U6L093_EIMTE</name>
<dbReference type="OrthoDB" id="376230at2759"/>
<proteinExistence type="predicted"/>
<keyword evidence="4" id="KW-1185">Reference proteome</keyword>